<protein>
    <submittedName>
        <fullName evidence="1">Uncharacterized protein</fullName>
    </submittedName>
</protein>
<keyword evidence="2" id="KW-1185">Reference proteome</keyword>
<comment type="caution">
    <text evidence="1">The sequence shown here is derived from an EMBL/GenBank/DDBJ whole genome shotgun (WGS) entry which is preliminary data.</text>
</comment>
<organism evidence="1 2">
    <name type="scientific">Blattamonas nauphoetae</name>
    <dbReference type="NCBI Taxonomy" id="2049346"/>
    <lineage>
        <taxon>Eukaryota</taxon>
        <taxon>Metamonada</taxon>
        <taxon>Preaxostyla</taxon>
        <taxon>Oxymonadida</taxon>
        <taxon>Blattamonas</taxon>
    </lineage>
</organism>
<evidence type="ECO:0000313" key="1">
    <source>
        <dbReference type="EMBL" id="KAK2960915.1"/>
    </source>
</evidence>
<dbReference type="Proteomes" id="UP001281761">
    <property type="component" value="Unassembled WGS sequence"/>
</dbReference>
<name>A0ABQ9YB15_9EUKA</name>
<proteinExistence type="predicted"/>
<evidence type="ECO:0000313" key="2">
    <source>
        <dbReference type="Proteomes" id="UP001281761"/>
    </source>
</evidence>
<dbReference type="EMBL" id="JARBJD010000019">
    <property type="protein sequence ID" value="KAK2960915.1"/>
    <property type="molecule type" value="Genomic_DNA"/>
</dbReference>
<gene>
    <name evidence="1" type="ORF">BLNAU_4002</name>
</gene>
<accession>A0ABQ9YB15</accession>
<sequence>MKSQPAFDDTLVAKAVNFLKSVNWDDEESSDAFLSNFGETRDESLTNFVQSIVVLISSANQIITTATMKMLENAIANSSSQFRLSLVKADLIPQLTVTLNPLSLSFTEAVDIHTSLMTAILNSVWLLTPAGLEELGVEDPDDELAVPEMVFKQVLVPSEKYIWHLCVNRFSIVVGKLSRLFLLLLARLIEISPSYRPTMDFVLHLPHIADCSNHLLSTQHSRLVHPSLIQPLPTLLEVVSPHTRHSLRIPRGCTAWTSKASSSISYGFGVETEGLVTNAFSEIVLLVFGDAGQVGTTDSNEHSLPCNLDLVPNQSIFRNHSASPRITFDLSGIWGDSWCLSEGVTTTALDRRSFLCHDERLLETAHRHCLEEPTASEDKSLRTRWESVRTLSPARNSGTFDDSSVCPPCADIHFRLRVFASTDLAACHTLLVCTWLLLKNPFTSSIDATSFPFYFVGLTTVSSVALTVL</sequence>
<reference evidence="1 2" key="1">
    <citation type="journal article" date="2022" name="bioRxiv">
        <title>Genomics of Preaxostyla Flagellates Illuminates Evolutionary Transitions and the Path Towards Mitochondrial Loss.</title>
        <authorList>
            <person name="Novak L.V.F."/>
            <person name="Treitli S.C."/>
            <person name="Pyrih J."/>
            <person name="Halakuc P."/>
            <person name="Pipaliya S.V."/>
            <person name="Vacek V."/>
            <person name="Brzon O."/>
            <person name="Soukal P."/>
            <person name="Eme L."/>
            <person name="Dacks J.B."/>
            <person name="Karnkowska A."/>
            <person name="Elias M."/>
            <person name="Hampl V."/>
        </authorList>
    </citation>
    <scope>NUCLEOTIDE SEQUENCE [LARGE SCALE GENOMIC DNA]</scope>
    <source>
        <strain evidence="1">NAU3</strain>
        <tissue evidence="1">Gut</tissue>
    </source>
</reference>